<evidence type="ECO:0000259" key="2">
    <source>
        <dbReference type="Pfam" id="PF14214"/>
    </source>
</evidence>
<dbReference type="AlphaFoldDB" id="A0A0D2J4X2"/>
<dbReference type="RefSeq" id="XP_013271166.1">
    <property type="nucleotide sequence ID" value="XM_013415712.1"/>
</dbReference>
<proteinExistence type="predicted"/>
<evidence type="ECO:0000256" key="1">
    <source>
        <dbReference type="SAM" id="MobiDB-lite"/>
    </source>
</evidence>
<dbReference type="EMBL" id="KN847479">
    <property type="protein sequence ID" value="KIX04030.1"/>
    <property type="molecule type" value="Genomic_DNA"/>
</dbReference>
<name>A0A0D2J4X2_9EURO</name>
<feature type="region of interest" description="Disordered" evidence="1">
    <location>
        <begin position="39"/>
        <end position="64"/>
    </location>
</feature>
<dbReference type="GeneID" id="25295654"/>
<dbReference type="Pfam" id="PF14214">
    <property type="entry name" value="Helitron_like_N"/>
    <property type="match status" value="1"/>
</dbReference>
<dbReference type="VEuPathDB" id="FungiDB:Z518_07583"/>
<feature type="compositionally biased region" description="Acidic residues" evidence="1">
    <location>
        <begin position="404"/>
        <end position="424"/>
    </location>
</feature>
<dbReference type="HOGENOM" id="CLU_511047_0_0_1"/>
<protein>
    <recommendedName>
        <fullName evidence="2">Helitron helicase-like domain-containing protein</fullName>
    </recommendedName>
</protein>
<dbReference type="InterPro" id="IPR025476">
    <property type="entry name" value="Helitron_helicase-like"/>
</dbReference>
<organism evidence="3 4">
    <name type="scientific">Rhinocladiella mackenziei CBS 650.93</name>
    <dbReference type="NCBI Taxonomy" id="1442369"/>
    <lineage>
        <taxon>Eukaryota</taxon>
        <taxon>Fungi</taxon>
        <taxon>Dikarya</taxon>
        <taxon>Ascomycota</taxon>
        <taxon>Pezizomycotina</taxon>
        <taxon>Eurotiomycetes</taxon>
        <taxon>Chaetothyriomycetidae</taxon>
        <taxon>Chaetothyriales</taxon>
        <taxon>Herpotrichiellaceae</taxon>
        <taxon>Rhinocladiella</taxon>
    </lineage>
</organism>
<keyword evidence="4" id="KW-1185">Reference proteome</keyword>
<accession>A0A0D2J4X2</accession>
<dbReference type="OrthoDB" id="4368520at2759"/>
<evidence type="ECO:0000313" key="4">
    <source>
        <dbReference type="Proteomes" id="UP000053617"/>
    </source>
</evidence>
<feature type="domain" description="Helitron helicase-like" evidence="2">
    <location>
        <begin position="144"/>
        <end position="250"/>
    </location>
</feature>
<sequence length="533" mass="60495">MANHPDYRYITISLDRLERLPVDDDISSSFPSTIDESIIAEEDPVPDTSTALNPPGLADFPPSNSQSMVPNLNVEGTEVDRLLAEISGRALLPPGVPAPSIRSTPFDEAAGRERIFAMAFPTLYPTGRADFNAARQRKVNLNDYARHLMCYHDGRFGRHPRWRFLIFNLLMRRRASNSARFYVSKASGLKDLTREALTEALLTDESLLPRIVRQGSTLTGTRPCWRNKGTGLQAQARFLLPGMSPVFLTFPVVTQEVSHLLLQIPVQHSSRGVVSLDCRPEEVQDDLIVLESGDISARRSVLRRYRDRPTDTRNGNAALPGLGLLSCLQFWDWLTWKIRPRASSRVINYYPRYSNDPKYCRVKLMLHHPFTDWPDLLSVENESYGSYIDAFRACRRLQTHPPDFYDDPSDSNSGDEDPPEEAENEYPLADFEAFARRRPGADIPTHGDLLDGLGSREIDRAYDWSTHIGRYGDLRPDVWEQIKAENPIELSIDVNSSPEPLNLEQKELYDTIVTHYMNEISLTRLLRAVGSQR</sequence>
<reference evidence="3 4" key="1">
    <citation type="submission" date="2015-01" db="EMBL/GenBank/DDBJ databases">
        <title>The Genome Sequence of Rhinocladiella mackenzie CBS 650.93.</title>
        <authorList>
            <consortium name="The Broad Institute Genomics Platform"/>
            <person name="Cuomo C."/>
            <person name="de Hoog S."/>
            <person name="Gorbushina A."/>
            <person name="Stielow B."/>
            <person name="Teixiera M."/>
            <person name="Abouelleil A."/>
            <person name="Chapman S.B."/>
            <person name="Priest M."/>
            <person name="Young S.K."/>
            <person name="Wortman J."/>
            <person name="Nusbaum C."/>
            <person name="Birren B."/>
        </authorList>
    </citation>
    <scope>NUCLEOTIDE SEQUENCE [LARGE SCALE GENOMIC DNA]</scope>
    <source>
        <strain evidence="3 4">CBS 650.93</strain>
    </source>
</reference>
<feature type="region of interest" description="Disordered" evidence="1">
    <location>
        <begin position="402"/>
        <end position="424"/>
    </location>
</feature>
<gene>
    <name evidence="3" type="ORF">Z518_07583</name>
</gene>
<dbReference type="STRING" id="1442369.A0A0D2J4X2"/>
<evidence type="ECO:0000313" key="3">
    <source>
        <dbReference type="EMBL" id="KIX04030.1"/>
    </source>
</evidence>
<dbReference type="Proteomes" id="UP000053617">
    <property type="component" value="Unassembled WGS sequence"/>
</dbReference>